<keyword evidence="3" id="KW-1185">Reference proteome</keyword>
<reference evidence="2" key="1">
    <citation type="submission" date="2021-11" db="EMBL/GenBank/DDBJ databases">
        <title>Genome sequence.</title>
        <authorList>
            <person name="Sun Q."/>
        </authorList>
    </citation>
    <scope>NUCLEOTIDE SEQUENCE</scope>
    <source>
        <strain evidence="2">JC732</strain>
    </source>
</reference>
<dbReference type="Proteomes" id="UP001139103">
    <property type="component" value="Unassembled WGS sequence"/>
</dbReference>
<dbReference type="AlphaFoldDB" id="A0A9X1SHE0"/>
<evidence type="ECO:0000256" key="1">
    <source>
        <dbReference type="SAM" id="SignalP"/>
    </source>
</evidence>
<keyword evidence="1" id="KW-0732">Signal</keyword>
<gene>
    <name evidence="2" type="ORF">LOC68_17955</name>
</gene>
<feature type="signal peptide" evidence="1">
    <location>
        <begin position="1"/>
        <end position="20"/>
    </location>
</feature>
<dbReference type="EMBL" id="JAJKFT010000010">
    <property type="protein sequence ID" value="MCC9630283.1"/>
    <property type="molecule type" value="Genomic_DNA"/>
</dbReference>
<evidence type="ECO:0000313" key="3">
    <source>
        <dbReference type="Proteomes" id="UP001139103"/>
    </source>
</evidence>
<dbReference type="RefSeq" id="WP_230221285.1">
    <property type="nucleotide sequence ID" value="NZ_JAJKFT010000010.1"/>
</dbReference>
<proteinExistence type="predicted"/>
<protein>
    <recommendedName>
        <fullName evidence="4">Carboxypeptidase regulatory-like domain-containing protein</fullName>
    </recommendedName>
</protein>
<accession>A0A9X1SHE0</accession>
<evidence type="ECO:0008006" key="4">
    <source>
        <dbReference type="Google" id="ProtNLM"/>
    </source>
</evidence>
<feature type="chain" id="PRO_5040768328" description="Carboxypeptidase regulatory-like domain-containing protein" evidence="1">
    <location>
        <begin position="21"/>
        <end position="136"/>
    </location>
</feature>
<organism evidence="2 3">
    <name type="scientific">Blastopirellula sediminis</name>
    <dbReference type="NCBI Taxonomy" id="2894196"/>
    <lineage>
        <taxon>Bacteria</taxon>
        <taxon>Pseudomonadati</taxon>
        <taxon>Planctomycetota</taxon>
        <taxon>Planctomycetia</taxon>
        <taxon>Pirellulales</taxon>
        <taxon>Pirellulaceae</taxon>
        <taxon>Blastopirellula</taxon>
    </lineage>
</organism>
<evidence type="ECO:0000313" key="2">
    <source>
        <dbReference type="EMBL" id="MCC9630283.1"/>
    </source>
</evidence>
<comment type="caution">
    <text evidence="2">The sequence shown here is derived from an EMBL/GenBank/DDBJ whole genome shotgun (WGS) entry which is preliminary data.</text>
</comment>
<name>A0A9X1SHE0_9BACT</name>
<dbReference type="PROSITE" id="PS51257">
    <property type="entry name" value="PROKAR_LIPOPROTEIN"/>
    <property type="match status" value="1"/>
</dbReference>
<sequence length="136" mass="14686">MSMVRCVTLLSACVFAIGCAAESRTQPVNGKVQLSDGTPVQRGVIEFRTVGEDGAMINAHGRIESDGSFQLTTFEENDGAVVGEHQVIVLNPASTDGGPVMHAPYADQYRTYETSDLKFTIEPGPNDIVVELKRKK</sequence>